<dbReference type="GO" id="GO:1990904">
    <property type="term" value="C:ribonucleoprotein complex"/>
    <property type="evidence" value="ECO:0007669"/>
    <property type="project" value="UniProtKB-KW"/>
</dbReference>
<accession>A0AAV1HTX2</accession>
<dbReference type="Proteomes" id="UP001314263">
    <property type="component" value="Unassembled WGS sequence"/>
</dbReference>
<keyword evidence="2" id="KW-0689">Ribosomal protein</keyword>
<proteinExistence type="inferred from homology"/>
<dbReference type="GO" id="GO:0003735">
    <property type="term" value="F:structural constituent of ribosome"/>
    <property type="evidence" value="ECO:0007669"/>
    <property type="project" value="InterPro"/>
</dbReference>
<comment type="caution">
    <text evidence="5">The sequence shown here is derived from an EMBL/GenBank/DDBJ whole genome shotgun (WGS) entry which is preliminary data.</text>
</comment>
<keyword evidence="6" id="KW-1185">Reference proteome</keyword>
<dbReference type="PANTHER" id="PTHR15893">
    <property type="entry name" value="RIBOSOMAL PROTEIN L27"/>
    <property type="match status" value="1"/>
</dbReference>
<evidence type="ECO:0000256" key="3">
    <source>
        <dbReference type="ARBA" id="ARBA00023274"/>
    </source>
</evidence>
<feature type="region of interest" description="Disordered" evidence="4">
    <location>
        <begin position="43"/>
        <end position="67"/>
    </location>
</feature>
<evidence type="ECO:0000256" key="2">
    <source>
        <dbReference type="ARBA" id="ARBA00022980"/>
    </source>
</evidence>
<dbReference type="SUPFAM" id="SSF110324">
    <property type="entry name" value="Ribosomal L27 protein-like"/>
    <property type="match status" value="1"/>
</dbReference>
<dbReference type="GO" id="GO:0005840">
    <property type="term" value="C:ribosome"/>
    <property type="evidence" value="ECO:0007669"/>
    <property type="project" value="UniProtKB-KW"/>
</dbReference>
<reference evidence="5 6" key="1">
    <citation type="submission" date="2023-10" db="EMBL/GenBank/DDBJ databases">
        <authorList>
            <person name="Maclean D."/>
            <person name="Macfadyen A."/>
        </authorList>
    </citation>
    <scope>NUCLEOTIDE SEQUENCE [LARGE SCALE GENOMIC DNA]</scope>
</reference>
<evidence type="ECO:0000313" key="5">
    <source>
        <dbReference type="EMBL" id="CAK0740502.1"/>
    </source>
</evidence>
<protein>
    <recommendedName>
        <fullName evidence="7">Ribosomal protein L27</fullName>
    </recommendedName>
</protein>
<sequence length="176" mass="19276">MLATAFKGLSLTSSSSLLGGRKCQAGTTYRPLPLQRSAVRPSIEAAHKKGGGSTKNGRDSNAQRRGCKAYGGQPIQAGAIIYRQLGTKWHAGENVGMGKDFTLFAKQPGVVVYQESKYIRKVHVVAKSEYVIPEGNRVKAENSRRTERKKEFPPRQMLREQFERDLASAAVTAQPA</sequence>
<evidence type="ECO:0000256" key="1">
    <source>
        <dbReference type="ARBA" id="ARBA00010797"/>
    </source>
</evidence>
<dbReference type="EMBL" id="CAUYUE010000002">
    <property type="protein sequence ID" value="CAK0740502.1"/>
    <property type="molecule type" value="Genomic_DNA"/>
</dbReference>
<evidence type="ECO:0008006" key="7">
    <source>
        <dbReference type="Google" id="ProtNLM"/>
    </source>
</evidence>
<evidence type="ECO:0000256" key="4">
    <source>
        <dbReference type="SAM" id="MobiDB-lite"/>
    </source>
</evidence>
<dbReference type="PRINTS" id="PR00063">
    <property type="entry name" value="RIBOSOMALL27"/>
</dbReference>
<dbReference type="InterPro" id="IPR001684">
    <property type="entry name" value="Ribosomal_bL27"/>
</dbReference>
<dbReference type="GO" id="GO:0006412">
    <property type="term" value="P:translation"/>
    <property type="evidence" value="ECO:0007669"/>
    <property type="project" value="InterPro"/>
</dbReference>
<organism evidence="5 6">
    <name type="scientific">Coccomyxa viridis</name>
    <dbReference type="NCBI Taxonomy" id="1274662"/>
    <lineage>
        <taxon>Eukaryota</taxon>
        <taxon>Viridiplantae</taxon>
        <taxon>Chlorophyta</taxon>
        <taxon>core chlorophytes</taxon>
        <taxon>Trebouxiophyceae</taxon>
        <taxon>Trebouxiophyceae incertae sedis</taxon>
        <taxon>Coccomyxaceae</taxon>
        <taxon>Coccomyxa</taxon>
    </lineage>
</organism>
<comment type="similarity">
    <text evidence="1">Belongs to the bacterial ribosomal protein bL27 family.</text>
</comment>
<dbReference type="FunFam" id="2.40.50.100:FF:000060">
    <property type="entry name" value="Apicoplast ribosomal protein L27"/>
    <property type="match status" value="1"/>
</dbReference>
<dbReference type="Gene3D" id="2.40.50.100">
    <property type="match status" value="1"/>
</dbReference>
<dbReference type="NCBIfam" id="TIGR00062">
    <property type="entry name" value="L27"/>
    <property type="match status" value="1"/>
</dbReference>
<name>A0AAV1HTX2_9CHLO</name>
<dbReference type="PANTHER" id="PTHR15893:SF0">
    <property type="entry name" value="LARGE RIBOSOMAL SUBUNIT PROTEIN BL27M"/>
    <property type="match status" value="1"/>
</dbReference>
<dbReference type="Pfam" id="PF01016">
    <property type="entry name" value="Ribosomal_L27"/>
    <property type="match status" value="1"/>
</dbReference>
<keyword evidence="3" id="KW-0687">Ribonucleoprotein</keyword>
<evidence type="ECO:0000313" key="6">
    <source>
        <dbReference type="Proteomes" id="UP001314263"/>
    </source>
</evidence>
<dbReference type="AlphaFoldDB" id="A0AAV1HTX2"/>
<gene>
    <name evidence="5" type="ORF">CVIRNUC_001255</name>
</gene>